<dbReference type="STRING" id="331657.A0A4U0XNB6"/>
<evidence type="ECO:0000313" key="2">
    <source>
        <dbReference type="EMBL" id="TKA77846.1"/>
    </source>
</evidence>
<dbReference type="EMBL" id="NAJN01000169">
    <property type="protein sequence ID" value="TKA77846.1"/>
    <property type="molecule type" value="Genomic_DNA"/>
</dbReference>
<proteinExistence type="predicted"/>
<gene>
    <name evidence="2" type="ORF">B0A49_01454</name>
</gene>
<feature type="compositionally biased region" description="Gly residues" evidence="1">
    <location>
        <begin position="162"/>
        <end position="173"/>
    </location>
</feature>
<organism evidence="2 3">
    <name type="scientific">Cryomyces minteri</name>
    <dbReference type="NCBI Taxonomy" id="331657"/>
    <lineage>
        <taxon>Eukaryota</taxon>
        <taxon>Fungi</taxon>
        <taxon>Dikarya</taxon>
        <taxon>Ascomycota</taxon>
        <taxon>Pezizomycotina</taxon>
        <taxon>Dothideomycetes</taxon>
        <taxon>Dothideomycetes incertae sedis</taxon>
        <taxon>Cryomyces</taxon>
    </lineage>
</organism>
<dbReference type="PANTHER" id="PTHR46603">
    <property type="entry name" value="ABSCISSION/NOCUT CHECKPOINT REGULATOR"/>
    <property type="match status" value="1"/>
</dbReference>
<keyword evidence="3" id="KW-1185">Reference proteome</keyword>
<sequence>MSSHGDSDNDLLARLNRLQSSHISLDALPTIAVSPRPAFQVPQNVDTDLAARFRALNDAVSLPAVAAASEQKATFQHDQDIAILAQTSHVESDWQQANAENDQTLEELLEELGPEEQWTLNADDPKVVRRLLDEARQALSAESTQQEVREQQENNDNSQPGLGEGNGEGVGGGYVIVRHNEVHKADGQEEATGREEDEIEEEADDYVAKVLAELDFEKKHGITEPGPGSDTGSDDGAEDKQHGTAHSPPARSQKKDAKASDDAPLDLPSAPTSFPEPTADDLTRPTAFDDALTARLSALNLPSAPSFSPSKKPTKVIATKKKPGHTDDEIDTWCIICCNDATVRCLGCEGDLYCTGCWREGHVGRDVGLEERGHRWTAYKAKS</sequence>
<dbReference type="SUPFAM" id="SSF57845">
    <property type="entry name" value="B-box zinc-binding domain"/>
    <property type="match status" value="1"/>
</dbReference>
<feature type="region of interest" description="Disordered" evidence="1">
    <location>
        <begin position="139"/>
        <end position="173"/>
    </location>
</feature>
<dbReference type="Pfam" id="PF22586">
    <property type="entry name" value="ANCHR-like_BBOX"/>
    <property type="match status" value="1"/>
</dbReference>
<dbReference type="OrthoDB" id="5407799at2759"/>
<feature type="compositionally biased region" description="Basic residues" evidence="1">
    <location>
        <begin position="312"/>
        <end position="323"/>
    </location>
</feature>
<dbReference type="CDD" id="cd19817">
    <property type="entry name" value="Bbox1_ANCHR-like"/>
    <property type="match status" value="1"/>
</dbReference>
<dbReference type="Proteomes" id="UP000308768">
    <property type="component" value="Unassembled WGS sequence"/>
</dbReference>
<feature type="region of interest" description="Disordered" evidence="1">
    <location>
        <begin position="217"/>
        <end position="284"/>
    </location>
</feature>
<dbReference type="InterPro" id="IPR044553">
    <property type="entry name" value="Bbox1_ANCHR"/>
</dbReference>
<name>A0A4U0XNB6_9PEZI</name>
<accession>A0A4U0XNB6</accession>
<feature type="region of interest" description="Disordered" evidence="1">
    <location>
        <begin position="182"/>
        <end position="201"/>
    </location>
</feature>
<protein>
    <submittedName>
        <fullName evidence="2">Uncharacterized protein</fullName>
    </submittedName>
</protein>
<dbReference type="PANTHER" id="PTHR46603:SF1">
    <property type="entry name" value="ABSCISSION_NOCUT CHECKPOINT REGULATOR"/>
    <property type="match status" value="1"/>
</dbReference>
<comment type="caution">
    <text evidence="2">The sequence shown here is derived from an EMBL/GenBank/DDBJ whole genome shotgun (WGS) entry which is preliminary data.</text>
</comment>
<evidence type="ECO:0000256" key="1">
    <source>
        <dbReference type="SAM" id="MobiDB-lite"/>
    </source>
</evidence>
<feature type="region of interest" description="Disordered" evidence="1">
    <location>
        <begin position="303"/>
        <end position="323"/>
    </location>
</feature>
<feature type="compositionally biased region" description="Basic and acidic residues" evidence="1">
    <location>
        <begin position="182"/>
        <end position="194"/>
    </location>
</feature>
<reference evidence="2 3" key="1">
    <citation type="submission" date="2017-03" db="EMBL/GenBank/DDBJ databases">
        <title>Genomes of endolithic fungi from Antarctica.</title>
        <authorList>
            <person name="Coleine C."/>
            <person name="Masonjones S."/>
            <person name="Stajich J.E."/>
        </authorList>
    </citation>
    <scope>NUCLEOTIDE SEQUENCE [LARGE SCALE GENOMIC DNA]</scope>
    <source>
        <strain evidence="2 3">CCFEE 5187</strain>
    </source>
</reference>
<evidence type="ECO:0000313" key="3">
    <source>
        <dbReference type="Proteomes" id="UP000308768"/>
    </source>
</evidence>
<dbReference type="AlphaFoldDB" id="A0A4U0XNB6"/>